<evidence type="ECO:0000313" key="1">
    <source>
        <dbReference type="EMBL" id="DAD84164.1"/>
    </source>
</evidence>
<organism evidence="1">
    <name type="scientific">Siphoviridae sp. ctsIQ24</name>
    <dbReference type="NCBI Taxonomy" id="2826484"/>
    <lineage>
        <taxon>Viruses</taxon>
        <taxon>Duplodnaviria</taxon>
        <taxon>Heunggongvirae</taxon>
        <taxon>Uroviricota</taxon>
        <taxon>Caudoviricetes</taxon>
    </lineage>
</organism>
<dbReference type="EMBL" id="BK014953">
    <property type="protein sequence ID" value="DAD84164.1"/>
    <property type="molecule type" value="Genomic_DNA"/>
</dbReference>
<protein>
    <submittedName>
        <fullName evidence="1">Uncharacterized protein</fullName>
    </submittedName>
</protein>
<accession>A0A8S5MPP2</accession>
<proteinExistence type="predicted"/>
<reference evidence="1" key="1">
    <citation type="journal article" date="2021" name="Proc. Natl. Acad. Sci. U.S.A.">
        <title>A Catalog of Tens of Thousands of Viruses from Human Metagenomes Reveals Hidden Associations with Chronic Diseases.</title>
        <authorList>
            <person name="Tisza M.J."/>
            <person name="Buck C.B."/>
        </authorList>
    </citation>
    <scope>NUCLEOTIDE SEQUENCE</scope>
    <source>
        <strain evidence="1">CtsIQ24</strain>
    </source>
</reference>
<sequence>MSNNSCQSFQLCWDCKNATNRFACPWVEDFSPVEGWVAKKSKRRYNLNDYDSFEIIECPLFERG</sequence>
<name>A0A8S5MPP2_9CAUD</name>